<name>A0AAV7VCP1_PLEWA</name>
<accession>A0AAV7VCP1</accession>
<evidence type="ECO:0000313" key="3">
    <source>
        <dbReference type="Proteomes" id="UP001066276"/>
    </source>
</evidence>
<feature type="region of interest" description="Disordered" evidence="1">
    <location>
        <begin position="161"/>
        <end position="183"/>
    </location>
</feature>
<protein>
    <recommendedName>
        <fullName evidence="4">Secreted protein</fullName>
    </recommendedName>
</protein>
<sequence>MKLSCDCALGLWVASRGLGSVVARRPLSRHKHRPISGRCLDPNSCSQGCAPAARAPRSFLRPLRGGTCSTCTAKLAATKGAESAVWGRLPRRQCNIGNPCWVPTCCAERCCTNNTHSVFVFQMAAWSGTGRERLELRKMPSALTKRHRGPRGRVVSCWEPERQEEGCAVDRSDQQPLDKMAGT</sequence>
<dbReference type="Proteomes" id="UP001066276">
    <property type="component" value="Chromosome 2_1"/>
</dbReference>
<dbReference type="EMBL" id="JANPWB010000003">
    <property type="protein sequence ID" value="KAJ1198404.1"/>
    <property type="molecule type" value="Genomic_DNA"/>
</dbReference>
<proteinExistence type="predicted"/>
<organism evidence="2 3">
    <name type="scientific">Pleurodeles waltl</name>
    <name type="common">Iberian ribbed newt</name>
    <dbReference type="NCBI Taxonomy" id="8319"/>
    <lineage>
        <taxon>Eukaryota</taxon>
        <taxon>Metazoa</taxon>
        <taxon>Chordata</taxon>
        <taxon>Craniata</taxon>
        <taxon>Vertebrata</taxon>
        <taxon>Euteleostomi</taxon>
        <taxon>Amphibia</taxon>
        <taxon>Batrachia</taxon>
        <taxon>Caudata</taxon>
        <taxon>Salamandroidea</taxon>
        <taxon>Salamandridae</taxon>
        <taxon>Pleurodelinae</taxon>
        <taxon>Pleurodeles</taxon>
    </lineage>
</organism>
<evidence type="ECO:0000313" key="2">
    <source>
        <dbReference type="EMBL" id="KAJ1198404.1"/>
    </source>
</evidence>
<gene>
    <name evidence="2" type="ORF">NDU88_002245</name>
</gene>
<evidence type="ECO:0008006" key="4">
    <source>
        <dbReference type="Google" id="ProtNLM"/>
    </source>
</evidence>
<comment type="caution">
    <text evidence="2">The sequence shown here is derived from an EMBL/GenBank/DDBJ whole genome shotgun (WGS) entry which is preliminary data.</text>
</comment>
<reference evidence="2" key="1">
    <citation type="journal article" date="2022" name="bioRxiv">
        <title>Sequencing and chromosome-scale assembly of the giantPleurodeles waltlgenome.</title>
        <authorList>
            <person name="Brown T."/>
            <person name="Elewa A."/>
            <person name="Iarovenko S."/>
            <person name="Subramanian E."/>
            <person name="Araus A.J."/>
            <person name="Petzold A."/>
            <person name="Susuki M."/>
            <person name="Suzuki K.-i.T."/>
            <person name="Hayashi T."/>
            <person name="Toyoda A."/>
            <person name="Oliveira C."/>
            <person name="Osipova E."/>
            <person name="Leigh N.D."/>
            <person name="Simon A."/>
            <person name="Yun M.H."/>
        </authorList>
    </citation>
    <scope>NUCLEOTIDE SEQUENCE</scope>
    <source>
        <strain evidence="2">20211129_DDA</strain>
        <tissue evidence="2">Liver</tissue>
    </source>
</reference>
<dbReference type="AlphaFoldDB" id="A0AAV7VCP1"/>
<evidence type="ECO:0000256" key="1">
    <source>
        <dbReference type="SAM" id="MobiDB-lite"/>
    </source>
</evidence>
<keyword evidence="3" id="KW-1185">Reference proteome</keyword>
<feature type="compositionally biased region" description="Basic and acidic residues" evidence="1">
    <location>
        <begin position="161"/>
        <end position="173"/>
    </location>
</feature>